<sequence length="436" mass="48809">MRRALVYCLGYASIAYSWQHVFIPSESESCDESCFTTSVKAFQTVKSPIWFSTSPFDSFSRSKMSAVNDSAWEHWYFETVSESGDVFLTSFARDPSYRLFGNGVLRLELRFAWANGTSVSFVEFVDESMVTDCCGAVRGIWKGKNKTFTFSISSDMKTAIVDLESSSIKGRVRLESFGPSRYPDGSIWPSRTATTQLSPYLHFTEAIVAAHAFVDFTVHGSQLKFRGHGGHIHFWAAFDWFKIVMGWRCARGIAGPYAFQFWHPIPKLDAGNEYQSAMLLENGKPIFTASGALQNIDKDSTNHVIIERENLGIAHSAFVDPSSSWKIDFVAPSSGRRWSFLMKHQTLAMDITFGNASSATYFTDTVVGGEVDGEEHVGYSLSEQAFFPPTLGADFMFQVWSYFLAETKATVMGSLWSTSQAILREIIKTVVWKIAV</sequence>
<dbReference type="Pfam" id="PF24137">
    <property type="entry name" value="DA_N"/>
    <property type="match status" value="1"/>
</dbReference>
<comment type="caution">
    <text evidence="5">The sequence shown here is derived from an EMBL/GenBank/DDBJ whole genome shotgun (WGS) entry which is preliminary data.</text>
</comment>
<protein>
    <submittedName>
        <fullName evidence="5">Uncharacterized protein</fullName>
    </submittedName>
</protein>
<evidence type="ECO:0000259" key="4">
    <source>
        <dbReference type="Pfam" id="PF24137"/>
    </source>
</evidence>
<evidence type="ECO:0000256" key="1">
    <source>
        <dbReference type="ARBA" id="ARBA00023235"/>
    </source>
</evidence>
<proteinExistence type="inferred from homology"/>
<reference evidence="6" key="1">
    <citation type="journal article" date="2020" name="Stud. Mycol.">
        <title>101 Dothideomycetes genomes: A test case for predicting lifestyles and emergence of pathogens.</title>
        <authorList>
            <person name="Haridas S."/>
            <person name="Albert R."/>
            <person name="Binder M."/>
            <person name="Bloem J."/>
            <person name="LaButti K."/>
            <person name="Salamov A."/>
            <person name="Andreopoulos B."/>
            <person name="Baker S."/>
            <person name="Barry K."/>
            <person name="Bills G."/>
            <person name="Bluhm B."/>
            <person name="Cannon C."/>
            <person name="Castanera R."/>
            <person name="Culley D."/>
            <person name="Daum C."/>
            <person name="Ezra D."/>
            <person name="Gonzalez J."/>
            <person name="Henrissat B."/>
            <person name="Kuo A."/>
            <person name="Liang C."/>
            <person name="Lipzen A."/>
            <person name="Lutzoni F."/>
            <person name="Magnuson J."/>
            <person name="Mondo S."/>
            <person name="Nolan M."/>
            <person name="Ohm R."/>
            <person name="Pangilinan J."/>
            <person name="Park H.-J."/>
            <person name="Ramirez L."/>
            <person name="Alfaro M."/>
            <person name="Sun H."/>
            <person name="Tritt A."/>
            <person name="Yoshinaga Y."/>
            <person name="Zwiers L.-H."/>
            <person name="Turgeon B."/>
            <person name="Goodwin S."/>
            <person name="Spatafora J."/>
            <person name="Crous P."/>
            <person name="Grigoriev I."/>
        </authorList>
    </citation>
    <scope>NUCLEOTIDE SEQUENCE [LARGE SCALE GENOMIC DNA]</scope>
    <source>
        <strain evidence="6">CBS 304.66</strain>
    </source>
</reference>
<name>A0A9P4KHD3_9PLEO</name>
<feature type="domain" description="Diels-Alderase N-terminal" evidence="4">
    <location>
        <begin position="63"/>
        <end position="235"/>
    </location>
</feature>
<organism evidence="5 6">
    <name type="scientific">Lojkania enalia</name>
    <dbReference type="NCBI Taxonomy" id="147567"/>
    <lineage>
        <taxon>Eukaryota</taxon>
        <taxon>Fungi</taxon>
        <taxon>Dikarya</taxon>
        <taxon>Ascomycota</taxon>
        <taxon>Pezizomycotina</taxon>
        <taxon>Dothideomycetes</taxon>
        <taxon>Pleosporomycetidae</taxon>
        <taxon>Pleosporales</taxon>
        <taxon>Pleosporales incertae sedis</taxon>
        <taxon>Lojkania</taxon>
    </lineage>
</organism>
<comment type="similarity">
    <text evidence="2">Belongs to the Diels-Alderase family.</text>
</comment>
<accession>A0A9P4KHD3</accession>
<evidence type="ECO:0000256" key="2">
    <source>
        <dbReference type="ARBA" id="ARBA00046325"/>
    </source>
</evidence>
<evidence type="ECO:0000313" key="6">
    <source>
        <dbReference type="Proteomes" id="UP000800093"/>
    </source>
</evidence>
<feature type="domain" description="Diels-Alderase C-terminal" evidence="3">
    <location>
        <begin position="239"/>
        <end position="385"/>
    </location>
</feature>
<dbReference type="Proteomes" id="UP000800093">
    <property type="component" value="Unassembled WGS sequence"/>
</dbReference>
<dbReference type="InterPro" id="IPR056402">
    <property type="entry name" value="DA_N"/>
</dbReference>
<evidence type="ECO:0000313" key="5">
    <source>
        <dbReference type="EMBL" id="KAF2268640.1"/>
    </source>
</evidence>
<evidence type="ECO:0000259" key="3">
    <source>
        <dbReference type="Pfam" id="PF22903"/>
    </source>
</evidence>
<keyword evidence="1" id="KW-0413">Isomerase</keyword>
<dbReference type="Pfam" id="PF22903">
    <property type="entry name" value="DA_C"/>
    <property type="match status" value="1"/>
</dbReference>
<dbReference type="OrthoDB" id="5344254at2759"/>
<keyword evidence="6" id="KW-1185">Reference proteome</keyword>
<dbReference type="InterPro" id="IPR054499">
    <property type="entry name" value="DA_C"/>
</dbReference>
<dbReference type="EMBL" id="ML986585">
    <property type="protein sequence ID" value="KAF2268640.1"/>
    <property type="molecule type" value="Genomic_DNA"/>
</dbReference>
<gene>
    <name evidence="5" type="ORF">CC78DRAFT_454550</name>
</gene>
<dbReference type="AlphaFoldDB" id="A0A9P4KHD3"/>
<dbReference type="GO" id="GO:0016853">
    <property type="term" value="F:isomerase activity"/>
    <property type="evidence" value="ECO:0007669"/>
    <property type="project" value="UniProtKB-KW"/>
</dbReference>